<dbReference type="PRINTS" id="PR00455">
    <property type="entry name" value="HTHTETR"/>
</dbReference>
<accession>A0A8I2H2S6</accession>
<dbReference type="Pfam" id="PF21351">
    <property type="entry name" value="TetR_C_41"/>
    <property type="match status" value="1"/>
</dbReference>
<keyword evidence="2 4" id="KW-0238">DNA-binding</keyword>
<evidence type="ECO:0000313" key="8">
    <source>
        <dbReference type="Proteomes" id="UP000646877"/>
    </source>
</evidence>
<sequence>MTTRSSMMEKTRSELLAQARVLFASKGFAGTALEELTADVGLTRGALYHHFGNKKGLFYAVVQQLDSEMDLRLRGIERSETSPQQALLKRAETYLDMATEPEIQRIILRDAQSVLEPEQLEKAASGCVASITQLLSAIAPQQSPQAHKTSAQFINGGLTSLALWIANHQVPDQAVDDAKRTAYELLNRIMLA</sequence>
<name>A0A8I2H2S6_9GAMM</name>
<protein>
    <submittedName>
        <fullName evidence="6">TetR/AcrR family transcriptional regulator</fullName>
    </submittedName>
</protein>
<dbReference type="SUPFAM" id="SSF46689">
    <property type="entry name" value="Homeodomain-like"/>
    <property type="match status" value="1"/>
</dbReference>
<evidence type="ECO:0000313" key="6">
    <source>
        <dbReference type="EMBL" id="NLR20762.1"/>
    </source>
</evidence>
<evidence type="ECO:0000256" key="1">
    <source>
        <dbReference type="ARBA" id="ARBA00023015"/>
    </source>
</evidence>
<evidence type="ECO:0000256" key="4">
    <source>
        <dbReference type="PROSITE-ProRule" id="PRU00335"/>
    </source>
</evidence>
<dbReference type="InterPro" id="IPR049484">
    <property type="entry name" value="Rv0078-like_C"/>
</dbReference>
<dbReference type="AlphaFoldDB" id="A0A8I2H2S6"/>
<evidence type="ECO:0000259" key="5">
    <source>
        <dbReference type="PROSITE" id="PS50977"/>
    </source>
</evidence>
<dbReference type="PANTHER" id="PTHR47506:SF1">
    <property type="entry name" value="HTH-TYPE TRANSCRIPTIONAL REGULATOR YJDC"/>
    <property type="match status" value="1"/>
</dbReference>
<keyword evidence="1" id="KW-0805">Transcription regulation</keyword>
<keyword evidence="9" id="KW-1185">Reference proteome</keyword>
<dbReference type="Proteomes" id="UP000646877">
    <property type="component" value="Unassembled WGS sequence"/>
</dbReference>
<dbReference type="EMBL" id="CP137578">
    <property type="protein sequence ID" value="WOX29755.1"/>
    <property type="molecule type" value="Genomic_DNA"/>
</dbReference>
<proteinExistence type="predicted"/>
<evidence type="ECO:0000313" key="9">
    <source>
        <dbReference type="Proteomes" id="UP001304419"/>
    </source>
</evidence>
<dbReference type="EMBL" id="WEIA01000002">
    <property type="protein sequence ID" value="NLR20762.1"/>
    <property type="molecule type" value="Genomic_DNA"/>
</dbReference>
<keyword evidence="3" id="KW-0804">Transcription</keyword>
<dbReference type="Gene3D" id="1.10.357.10">
    <property type="entry name" value="Tetracycline Repressor, domain 2"/>
    <property type="match status" value="1"/>
</dbReference>
<feature type="domain" description="HTH tetR-type" evidence="5">
    <location>
        <begin position="9"/>
        <end position="69"/>
    </location>
</feature>
<dbReference type="PROSITE" id="PS50977">
    <property type="entry name" value="HTH_TETR_2"/>
    <property type="match status" value="1"/>
</dbReference>
<evidence type="ECO:0000256" key="2">
    <source>
        <dbReference type="ARBA" id="ARBA00023125"/>
    </source>
</evidence>
<gene>
    <name evidence="6" type="ORF">F9Y85_05395</name>
    <name evidence="7" type="ORF">R5H13_05690</name>
</gene>
<dbReference type="Pfam" id="PF00440">
    <property type="entry name" value="TetR_N"/>
    <property type="match status" value="1"/>
</dbReference>
<feature type="DNA-binding region" description="H-T-H motif" evidence="4">
    <location>
        <begin position="32"/>
        <end position="51"/>
    </location>
</feature>
<evidence type="ECO:0000256" key="3">
    <source>
        <dbReference type="ARBA" id="ARBA00023163"/>
    </source>
</evidence>
<dbReference type="InterPro" id="IPR001647">
    <property type="entry name" value="HTH_TetR"/>
</dbReference>
<dbReference type="Proteomes" id="UP001304419">
    <property type="component" value="Chromosome 1"/>
</dbReference>
<reference evidence="6" key="1">
    <citation type="submission" date="2019-10" db="EMBL/GenBank/DDBJ databases">
        <authorList>
            <person name="Paulsen S."/>
        </authorList>
    </citation>
    <scope>NUCLEOTIDE SEQUENCE</scope>
    <source>
        <strain evidence="6">LMG 19692</strain>
    </source>
</reference>
<dbReference type="RefSeq" id="WP_010604107.1">
    <property type="nucleotide sequence ID" value="NZ_CBCSDF010000002.1"/>
</dbReference>
<dbReference type="PANTHER" id="PTHR47506">
    <property type="entry name" value="TRANSCRIPTIONAL REGULATORY PROTEIN"/>
    <property type="match status" value="1"/>
</dbReference>
<dbReference type="GO" id="GO:0003677">
    <property type="term" value="F:DNA binding"/>
    <property type="evidence" value="ECO:0007669"/>
    <property type="project" value="UniProtKB-UniRule"/>
</dbReference>
<evidence type="ECO:0000313" key="7">
    <source>
        <dbReference type="EMBL" id="WOX29755.1"/>
    </source>
</evidence>
<reference evidence="7 9" key="2">
    <citation type="submission" date="2023-10" db="EMBL/GenBank/DDBJ databases">
        <title>To unveil natural product biosynthetic capacity in Pseudoalteromonas.</title>
        <authorList>
            <person name="Wang J."/>
        </authorList>
    </citation>
    <scope>NUCLEOTIDE SEQUENCE [LARGE SCALE GENOMIC DNA]</scope>
    <source>
        <strain evidence="7 9">DSM 15914</strain>
    </source>
</reference>
<dbReference type="InterPro" id="IPR009057">
    <property type="entry name" value="Homeodomain-like_sf"/>
</dbReference>
<organism evidence="6 8">
    <name type="scientific">Pseudoalteromonas maricaloris</name>
    <dbReference type="NCBI Taxonomy" id="184924"/>
    <lineage>
        <taxon>Bacteria</taxon>
        <taxon>Pseudomonadati</taxon>
        <taxon>Pseudomonadota</taxon>
        <taxon>Gammaproteobacteria</taxon>
        <taxon>Alteromonadales</taxon>
        <taxon>Pseudoalteromonadaceae</taxon>
        <taxon>Pseudoalteromonas</taxon>
    </lineage>
</organism>